<dbReference type="EMBL" id="MSCW01000004">
    <property type="protein sequence ID" value="ONF44435.1"/>
    <property type="molecule type" value="Genomic_DNA"/>
</dbReference>
<keyword evidence="2" id="KW-0472">Membrane</keyword>
<evidence type="ECO:0000313" key="4">
    <source>
        <dbReference type="Proteomes" id="UP000189339"/>
    </source>
</evidence>
<evidence type="ECO:0000256" key="1">
    <source>
        <dbReference type="SAM" id="MobiDB-lite"/>
    </source>
</evidence>
<dbReference type="AlphaFoldDB" id="A0A1V2DUL6"/>
<accession>A0A1V2DUL6</accession>
<reference evidence="3 4" key="1">
    <citation type="submission" date="2016-12" db="EMBL/GenBank/DDBJ databases">
        <title>Marinobacter lutaoensis whole genome sequencing.</title>
        <authorList>
            <person name="Verma A."/>
            <person name="Krishnamurthi S."/>
        </authorList>
    </citation>
    <scope>NUCLEOTIDE SEQUENCE [LARGE SCALE GENOMIC DNA]</scope>
    <source>
        <strain evidence="3 4">T5054</strain>
    </source>
</reference>
<keyword evidence="2" id="KW-0812">Transmembrane</keyword>
<dbReference type="OrthoDB" id="9785445at2"/>
<evidence type="ECO:0000313" key="3">
    <source>
        <dbReference type="EMBL" id="ONF44435.1"/>
    </source>
</evidence>
<feature type="compositionally biased region" description="Basic and acidic residues" evidence="1">
    <location>
        <begin position="1"/>
        <end position="10"/>
    </location>
</feature>
<proteinExistence type="predicted"/>
<feature type="transmembrane region" description="Helical" evidence="2">
    <location>
        <begin position="29"/>
        <end position="48"/>
    </location>
</feature>
<evidence type="ECO:0008006" key="5">
    <source>
        <dbReference type="Google" id="ProtNLM"/>
    </source>
</evidence>
<feature type="region of interest" description="Disordered" evidence="1">
    <location>
        <begin position="1"/>
        <end position="21"/>
    </location>
</feature>
<name>A0A1V2DUL6_9GAMM</name>
<evidence type="ECO:0000256" key="2">
    <source>
        <dbReference type="SAM" id="Phobius"/>
    </source>
</evidence>
<comment type="caution">
    <text evidence="3">The sequence shown here is derived from an EMBL/GenBank/DDBJ whole genome shotgun (WGS) entry which is preliminary data.</text>
</comment>
<keyword evidence="2" id="KW-1133">Transmembrane helix</keyword>
<keyword evidence="4" id="KW-1185">Reference proteome</keyword>
<protein>
    <recommendedName>
        <fullName evidence="5">Cytochrome oxidase assembly protein</fullName>
    </recommendedName>
</protein>
<organism evidence="3 4">
    <name type="scientific">Marinobacter lutaoensis</name>
    <dbReference type="NCBI Taxonomy" id="135739"/>
    <lineage>
        <taxon>Bacteria</taxon>
        <taxon>Pseudomonadati</taxon>
        <taxon>Pseudomonadota</taxon>
        <taxon>Gammaproteobacteria</taxon>
        <taxon>Pseudomonadales</taxon>
        <taxon>Marinobacteraceae</taxon>
        <taxon>Marinobacter</taxon>
    </lineage>
</organism>
<dbReference type="Proteomes" id="UP000189339">
    <property type="component" value="Unassembled WGS sequence"/>
</dbReference>
<gene>
    <name evidence="3" type="ORF">BTO32_05480</name>
</gene>
<sequence>MADRMPDPHSPDASGGPSPAQIRRGRRTALLLFLVGFGPMLLASLMYYTGWLNPTGHTNRGTLVQPVIPVQTLGLEDASGTPLAQRFGPRAADPQWLLLVAATDCGEPCQELLYLARQVNIALGKNANRVGRAAALGQVPAPLSERWDREYRLMERLVPAATPAWRWPEAIDPSRAPRLLLIDPMGNVMMQYGPEHSGKDMLEDLKHLLKLSRFG</sequence>
<dbReference type="STRING" id="135739.BTO32_05480"/>